<evidence type="ECO:0000256" key="1">
    <source>
        <dbReference type="ARBA" id="ARBA00022801"/>
    </source>
</evidence>
<dbReference type="STRING" id="3885.V7CUA0"/>
<dbReference type="Pfam" id="PF02018">
    <property type="entry name" value="CBM_4_9"/>
    <property type="match status" value="1"/>
</dbReference>
<accession>V7CUA0</accession>
<sequence length="247" mass="27358">MKRFSAFCFTSRISKFHSHRKHNQSQIMAGNISDPSGSKGANILLNHDFSSGLSSWHLNSCSGYVISAETGAQGGNSMQLSANYAVITDRKKCWQGLEQDITDRISTGYTYSVLACVGVSRLSQGSSDVLATLKLEYHDSATSYLFIGRTSVNKDSWQKLEGTFSLSTKPDRVVFYLEGPAPGVDLLIRSVEINCSTPNNNVCYVLARLHPSCIFYKTSGRIFSWIQFVQALLNVLARLHPSLLKER</sequence>
<dbReference type="OMA" id="HIWSATI"/>
<reference evidence="4" key="1">
    <citation type="journal article" date="2014" name="Nat. Genet.">
        <title>A reference genome for common bean and genome-wide analysis of dual domestications.</title>
        <authorList>
            <person name="Schmutz J."/>
            <person name="McClean P.E."/>
            <person name="Mamidi S."/>
            <person name="Wu G.A."/>
            <person name="Cannon S.B."/>
            <person name="Grimwood J."/>
            <person name="Jenkins J."/>
            <person name="Shu S."/>
            <person name="Song Q."/>
            <person name="Chavarro C."/>
            <person name="Torres-Torres M."/>
            <person name="Geffroy V."/>
            <person name="Moghaddam S.M."/>
            <person name="Gao D."/>
            <person name="Abernathy B."/>
            <person name="Barry K."/>
            <person name="Blair M."/>
            <person name="Brick M.A."/>
            <person name="Chovatia M."/>
            <person name="Gepts P."/>
            <person name="Goodstein D.M."/>
            <person name="Gonzales M."/>
            <person name="Hellsten U."/>
            <person name="Hyten D.L."/>
            <person name="Jia G."/>
            <person name="Kelly J.D."/>
            <person name="Kudrna D."/>
            <person name="Lee R."/>
            <person name="Richard M.M."/>
            <person name="Miklas P.N."/>
            <person name="Osorno J.M."/>
            <person name="Rodrigues J."/>
            <person name="Thareau V."/>
            <person name="Urrea C.A."/>
            <person name="Wang M."/>
            <person name="Yu Y."/>
            <person name="Zhang M."/>
            <person name="Wing R.A."/>
            <person name="Cregan P.B."/>
            <person name="Rokhsar D.S."/>
            <person name="Jackson S.A."/>
        </authorList>
    </citation>
    <scope>NUCLEOTIDE SEQUENCE [LARGE SCALE GENOMIC DNA]</scope>
    <source>
        <strain evidence="4">cv. G19833</strain>
    </source>
</reference>
<feature type="domain" description="CBM-cenC" evidence="2">
    <location>
        <begin position="41"/>
        <end position="182"/>
    </location>
</feature>
<name>V7CUA0_PHAVU</name>
<keyword evidence="1" id="KW-0378">Hydrolase</keyword>
<dbReference type="InterPro" id="IPR044846">
    <property type="entry name" value="GH10"/>
</dbReference>
<organism evidence="3 4">
    <name type="scientific">Phaseolus vulgaris</name>
    <name type="common">Kidney bean</name>
    <name type="synonym">French bean</name>
    <dbReference type="NCBI Taxonomy" id="3885"/>
    <lineage>
        <taxon>Eukaryota</taxon>
        <taxon>Viridiplantae</taxon>
        <taxon>Streptophyta</taxon>
        <taxon>Embryophyta</taxon>
        <taxon>Tracheophyta</taxon>
        <taxon>Spermatophyta</taxon>
        <taxon>Magnoliopsida</taxon>
        <taxon>eudicotyledons</taxon>
        <taxon>Gunneridae</taxon>
        <taxon>Pentapetalae</taxon>
        <taxon>rosids</taxon>
        <taxon>fabids</taxon>
        <taxon>Fabales</taxon>
        <taxon>Fabaceae</taxon>
        <taxon>Papilionoideae</taxon>
        <taxon>50 kb inversion clade</taxon>
        <taxon>NPAAA clade</taxon>
        <taxon>indigoferoid/millettioid clade</taxon>
        <taxon>Phaseoleae</taxon>
        <taxon>Phaseolus</taxon>
    </lineage>
</organism>
<proteinExistence type="predicted"/>
<dbReference type="eggNOG" id="ENOG502QSCW">
    <property type="taxonomic scope" value="Eukaryota"/>
</dbReference>
<protein>
    <recommendedName>
        <fullName evidence="2">CBM-cenC domain-containing protein</fullName>
    </recommendedName>
</protein>
<dbReference type="GO" id="GO:0004553">
    <property type="term" value="F:hydrolase activity, hydrolyzing O-glycosyl compounds"/>
    <property type="evidence" value="ECO:0007669"/>
    <property type="project" value="InterPro"/>
</dbReference>
<gene>
    <name evidence="3" type="ORF">PHAVU_001G032400g</name>
</gene>
<dbReference type="Gene3D" id="2.60.120.260">
    <property type="entry name" value="Galactose-binding domain-like"/>
    <property type="match status" value="1"/>
</dbReference>
<dbReference type="SMR" id="V7CUA0"/>
<dbReference type="InterPro" id="IPR008979">
    <property type="entry name" value="Galactose-bd-like_sf"/>
</dbReference>
<dbReference type="EMBL" id="CM002288">
    <property type="protein sequence ID" value="ESW32963.1"/>
    <property type="molecule type" value="Genomic_DNA"/>
</dbReference>
<dbReference type="PANTHER" id="PTHR31490:SF1">
    <property type="entry name" value="ENDO-1,4-BETA-XYLANASE 1"/>
    <property type="match status" value="1"/>
</dbReference>
<dbReference type="Gramene" id="ESW32963">
    <property type="protein sequence ID" value="ESW32963"/>
    <property type="gene ID" value="PHAVU_001G032400g"/>
</dbReference>
<evidence type="ECO:0000313" key="4">
    <source>
        <dbReference type="Proteomes" id="UP000000226"/>
    </source>
</evidence>
<dbReference type="PANTHER" id="PTHR31490">
    <property type="entry name" value="GLYCOSYL HYDROLASE"/>
    <property type="match status" value="1"/>
</dbReference>
<dbReference type="AlphaFoldDB" id="V7CUA0"/>
<evidence type="ECO:0000313" key="3">
    <source>
        <dbReference type="EMBL" id="ESW32963.1"/>
    </source>
</evidence>
<keyword evidence="4" id="KW-1185">Reference proteome</keyword>
<evidence type="ECO:0000259" key="2">
    <source>
        <dbReference type="Pfam" id="PF02018"/>
    </source>
</evidence>
<dbReference type="InterPro" id="IPR003305">
    <property type="entry name" value="CenC_carb-bd"/>
</dbReference>
<dbReference type="GO" id="GO:0005975">
    <property type="term" value="P:carbohydrate metabolic process"/>
    <property type="evidence" value="ECO:0007669"/>
    <property type="project" value="InterPro"/>
</dbReference>
<dbReference type="Proteomes" id="UP000000226">
    <property type="component" value="Chromosome 1"/>
</dbReference>
<dbReference type="OrthoDB" id="1710183at2759"/>
<dbReference type="SUPFAM" id="SSF49785">
    <property type="entry name" value="Galactose-binding domain-like"/>
    <property type="match status" value="1"/>
</dbReference>